<evidence type="ECO:0000313" key="3">
    <source>
        <dbReference type="Proteomes" id="UP000076077"/>
    </source>
</evidence>
<accession>A0A143HKE5</accession>
<dbReference type="OrthoDB" id="10013788at2"/>
<evidence type="ECO:0000313" key="1">
    <source>
        <dbReference type="EMBL" id="AMX01940.1"/>
    </source>
</evidence>
<dbReference type="STRING" id="252514.A3224_04485"/>
<dbReference type="AlphaFoldDB" id="A0A143HKE5"/>
<reference evidence="1" key="1">
    <citation type="submission" date="2016-03" db="EMBL/GenBank/DDBJ databases">
        <authorList>
            <person name="Ploux O."/>
        </authorList>
    </citation>
    <scope>NUCLEOTIDE SEQUENCE [LARGE SCALE GENOMIC DNA]</scope>
    <source>
        <strain evidence="1">DAU221</strain>
    </source>
</reference>
<proteinExistence type="predicted"/>
<dbReference type="Proteomes" id="UP001209730">
    <property type="component" value="Unassembled WGS sequence"/>
</dbReference>
<organism evidence="1 3">
    <name type="scientific">Microbulbifer thermotolerans</name>
    <dbReference type="NCBI Taxonomy" id="252514"/>
    <lineage>
        <taxon>Bacteria</taxon>
        <taxon>Pseudomonadati</taxon>
        <taxon>Pseudomonadota</taxon>
        <taxon>Gammaproteobacteria</taxon>
        <taxon>Cellvibrionales</taxon>
        <taxon>Microbulbiferaceae</taxon>
        <taxon>Microbulbifer</taxon>
    </lineage>
</organism>
<dbReference type="RefSeq" id="WP_067152025.1">
    <property type="nucleotide sequence ID" value="NZ_CP014864.1"/>
</dbReference>
<reference evidence="3" key="2">
    <citation type="submission" date="2016-03" db="EMBL/GenBank/DDBJ databases">
        <authorList>
            <person name="Lee Y.-S."/>
            <person name="Choi Y.-L."/>
        </authorList>
    </citation>
    <scope>NUCLEOTIDE SEQUENCE [LARGE SCALE GENOMIC DNA]</scope>
    <source>
        <strain evidence="3">DAU221</strain>
    </source>
</reference>
<evidence type="ECO:0000313" key="2">
    <source>
        <dbReference type="EMBL" id="MCX2800790.1"/>
    </source>
</evidence>
<sequence length="173" mass="18991">MAFAISAAAQSRQKIPDFDLSTVEGREQYANWVWENKGMFGIEAADGTSFEYVDEYMMYDNNFGRVICDGPCTQVDNVSRFEMGGEYFQDSSKIVLYRGAFTPMEAAVIMGPDSNPTILGNLNTSPAGSVVWAMGHEAAHTMGVDVGSAVYPHLEAENYGYKAYRSYKALGGK</sequence>
<gene>
    <name evidence="1" type="ORF">A3224_04485</name>
    <name evidence="2" type="ORF">OQJ68_03230</name>
</gene>
<dbReference type="EMBL" id="CP014864">
    <property type="protein sequence ID" value="AMX01940.1"/>
    <property type="molecule type" value="Genomic_DNA"/>
</dbReference>
<dbReference type="KEGG" id="mthd:A3224_04485"/>
<keyword evidence="3" id="KW-1185">Reference proteome</keyword>
<reference evidence="2" key="3">
    <citation type="submission" date="2022-11" db="EMBL/GenBank/DDBJ databases">
        <title>Chitin-degrading and fungicidal potential of chitinolytic bacterial strains from marine environment of the Pacific Ocean regions.</title>
        <authorList>
            <person name="Pentekhina I."/>
            <person name="Nedashkovskaya O."/>
            <person name="Seitkalieva A."/>
            <person name="Podvolotskaya A."/>
            <person name="Tekutyeva L."/>
            <person name="Balabanova L."/>
        </authorList>
    </citation>
    <scope>NUCLEOTIDE SEQUENCE</scope>
    <source>
        <strain evidence="2">KMM 6838</strain>
    </source>
</reference>
<name>A0A143HKE5_MICTH</name>
<dbReference type="Proteomes" id="UP000076077">
    <property type="component" value="Chromosome"/>
</dbReference>
<dbReference type="EMBL" id="JAPHQB010000003">
    <property type="protein sequence ID" value="MCX2800790.1"/>
    <property type="molecule type" value="Genomic_DNA"/>
</dbReference>
<protein>
    <submittedName>
        <fullName evidence="1">Uncharacterized protein</fullName>
    </submittedName>
</protein>
<dbReference type="GeneID" id="76607308"/>